<dbReference type="GeneID" id="105362284"/>
<feature type="compositionally biased region" description="Low complexity" evidence="4">
    <location>
        <begin position="130"/>
        <end position="151"/>
    </location>
</feature>
<dbReference type="SUPFAM" id="SSF48403">
    <property type="entry name" value="Ankyrin repeat"/>
    <property type="match status" value="1"/>
</dbReference>
<dbReference type="PANTHER" id="PTHR24173">
    <property type="entry name" value="ANKYRIN REPEAT CONTAINING"/>
    <property type="match status" value="1"/>
</dbReference>
<feature type="region of interest" description="Disordered" evidence="4">
    <location>
        <begin position="1"/>
        <end position="158"/>
    </location>
</feature>
<accession>A0AAJ6YH74</accession>
<name>A0AAJ6YH74_9HYME</name>
<sequence>MVLAGSGAKADYPTSSARKVKIKQRVAETSTMGGARSTIPFGSYPSTGRPSVARGTHATKVTDSGTRISPTSGAARLPLHPKLRKVLVEGQQGKRDSPVASRSRNSAEAGLRGQQPSAARRKSARGTDVLTAAVTSSRRARSSSPVLSRPRGPGLSKSISAPAELELEAPLAGILKRSSTFLAGLALLRRRSRASSPRKCVSFSADTSFAGTIERTAVHEARLYRRGVLEGEFRVSRGSTGVSERPVTLSPAIASSADRHGREDEPSAELPSPRLDAPGGPRALLGAAHEGDDELARRILAQARKPVQGEPNIEVDAVDASGRTAISYMAGNGSALVLETCLTFHGADANLPDNEGNTPLHFAAQAGQTECLNILLQRCPTIEVDARNSLGFTPLMKAALQGRTKCAKILLFAGANPTLRDHGRGLRAEQWARYCGRYVCAEVIERFARHRLLEKSTSCRWGSEPELAAQVLQGKLMPITSMPMQPPSRGLRSKIRRVFRTSSNSDKSFSLVSQLTSAALCASSPVLPKPSDVSPAVKSLLRPLSVPQLRITLVAPQDMVEKTNEKCCSHSATFLEKIESSIIKPPRTKKKSK</sequence>
<reference evidence="6" key="1">
    <citation type="submission" date="2025-08" db="UniProtKB">
        <authorList>
            <consortium name="RefSeq"/>
        </authorList>
    </citation>
    <scope>IDENTIFICATION</scope>
</reference>
<proteinExistence type="predicted"/>
<evidence type="ECO:0000313" key="6">
    <source>
        <dbReference type="RefSeq" id="XP_011497991.1"/>
    </source>
</evidence>
<gene>
    <name evidence="6" type="primary">LOC105362284</name>
</gene>
<evidence type="ECO:0000256" key="2">
    <source>
        <dbReference type="ARBA" id="ARBA00023043"/>
    </source>
</evidence>
<dbReference type="Pfam" id="PF12796">
    <property type="entry name" value="Ank_2"/>
    <property type="match status" value="1"/>
</dbReference>
<dbReference type="AlphaFoldDB" id="A0AAJ6YH74"/>
<organism evidence="5 6">
    <name type="scientific">Ceratosolen solmsi marchali</name>
    <dbReference type="NCBI Taxonomy" id="326594"/>
    <lineage>
        <taxon>Eukaryota</taxon>
        <taxon>Metazoa</taxon>
        <taxon>Ecdysozoa</taxon>
        <taxon>Arthropoda</taxon>
        <taxon>Hexapoda</taxon>
        <taxon>Insecta</taxon>
        <taxon>Pterygota</taxon>
        <taxon>Neoptera</taxon>
        <taxon>Endopterygota</taxon>
        <taxon>Hymenoptera</taxon>
        <taxon>Apocrita</taxon>
        <taxon>Proctotrupomorpha</taxon>
        <taxon>Chalcidoidea</taxon>
        <taxon>Agaonidae</taxon>
        <taxon>Agaoninae</taxon>
        <taxon>Ceratosolen</taxon>
    </lineage>
</organism>
<feature type="repeat" description="ANK" evidence="3">
    <location>
        <begin position="390"/>
        <end position="422"/>
    </location>
</feature>
<dbReference type="PROSITE" id="PS50088">
    <property type="entry name" value="ANK_REPEAT"/>
    <property type="match status" value="2"/>
</dbReference>
<dbReference type="PRINTS" id="PR01415">
    <property type="entry name" value="ANKYRIN"/>
</dbReference>
<keyword evidence="5" id="KW-1185">Reference proteome</keyword>
<dbReference type="RefSeq" id="XP_011497991.1">
    <property type="nucleotide sequence ID" value="XM_011499689.1"/>
</dbReference>
<dbReference type="PANTHER" id="PTHR24173:SF40">
    <property type="entry name" value="AGAP006757-PA"/>
    <property type="match status" value="1"/>
</dbReference>
<evidence type="ECO:0000256" key="1">
    <source>
        <dbReference type="ARBA" id="ARBA00022737"/>
    </source>
</evidence>
<keyword evidence="1" id="KW-0677">Repeat</keyword>
<feature type="repeat" description="ANK" evidence="3">
    <location>
        <begin position="355"/>
        <end position="387"/>
    </location>
</feature>
<dbReference type="InterPro" id="IPR002110">
    <property type="entry name" value="Ankyrin_rpt"/>
</dbReference>
<dbReference type="SMART" id="SM00248">
    <property type="entry name" value="ANK"/>
    <property type="match status" value="3"/>
</dbReference>
<feature type="compositionally biased region" description="Polar residues" evidence="4">
    <location>
        <begin position="59"/>
        <end position="72"/>
    </location>
</feature>
<dbReference type="KEGG" id="csol:105362284"/>
<dbReference type="Proteomes" id="UP000695007">
    <property type="component" value="Unplaced"/>
</dbReference>
<dbReference type="InterPro" id="IPR036770">
    <property type="entry name" value="Ankyrin_rpt-contain_sf"/>
</dbReference>
<dbReference type="PROSITE" id="PS50297">
    <property type="entry name" value="ANK_REP_REGION"/>
    <property type="match status" value="2"/>
</dbReference>
<protein>
    <submittedName>
        <fullName evidence="6">Cortactin-binding protein 2-like isoform X1</fullName>
    </submittedName>
</protein>
<dbReference type="Gene3D" id="1.25.40.20">
    <property type="entry name" value="Ankyrin repeat-containing domain"/>
    <property type="match status" value="1"/>
</dbReference>
<evidence type="ECO:0000256" key="4">
    <source>
        <dbReference type="SAM" id="MobiDB-lite"/>
    </source>
</evidence>
<evidence type="ECO:0000256" key="3">
    <source>
        <dbReference type="PROSITE-ProRule" id="PRU00023"/>
    </source>
</evidence>
<evidence type="ECO:0000313" key="5">
    <source>
        <dbReference type="Proteomes" id="UP000695007"/>
    </source>
</evidence>
<feature type="region of interest" description="Disordered" evidence="4">
    <location>
        <begin position="239"/>
        <end position="286"/>
    </location>
</feature>
<feature type="compositionally biased region" description="Low complexity" evidence="4">
    <location>
        <begin position="277"/>
        <end position="286"/>
    </location>
</feature>
<keyword evidence="2 3" id="KW-0040">ANK repeat</keyword>